<feature type="non-terminal residue" evidence="1">
    <location>
        <position position="1"/>
    </location>
</feature>
<dbReference type="EMBL" id="GECU01018392">
    <property type="protein sequence ID" value="JAS89314.1"/>
    <property type="molecule type" value="Transcribed_RNA"/>
</dbReference>
<feature type="non-terminal residue" evidence="1">
    <location>
        <position position="161"/>
    </location>
</feature>
<dbReference type="AlphaFoldDB" id="A0A1B6IQW2"/>
<name>A0A1B6IQW2_9HEMI</name>
<reference evidence="1" key="1">
    <citation type="submission" date="2015-11" db="EMBL/GenBank/DDBJ databases">
        <title>De novo transcriptome assembly of four potential Pierce s Disease insect vectors from Arizona vineyards.</title>
        <authorList>
            <person name="Tassone E.E."/>
        </authorList>
    </citation>
    <scope>NUCLEOTIDE SEQUENCE</scope>
</reference>
<protein>
    <submittedName>
        <fullName evidence="1">Uncharacterized protein</fullName>
    </submittedName>
</protein>
<organism evidence="1">
    <name type="scientific">Homalodisca liturata</name>
    <dbReference type="NCBI Taxonomy" id="320908"/>
    <lineage>
        <taxon>Eukaryota</taxon>
        <taxon>Metazoa</taxon>
        <taxon>Ecdysozoa</taxon>
        <taxon>Arthropoda</taxon>
        <taxon>Hexapoda</taxon>
        <taxon>Insecta</taxon>
        <taxon>Pterygota</taxon>
        <taxon>Neoptera</taxon>
        <taxon>Paraneoptera</taxon>
        <taxon>Hemiptera</taxon>
        <taxon>Auchenorrhyncha</taxon>
        <taxon>Membracoidea</taxon>
        <taxon>Cicadellidae</taxon>
        <taxon>Cicadellinae</taxon>
        <taxon>Proconiini</taxon>
        <taxon>Homalodisca</taxon>
    </lineage>
</organism>
<proteinExistence type="predicted"/>
<evidence type="ECO:0000313" key="1">
    <source>
        <dbReference type="EMBL" id="JAS89314.1"/>
    </source>
</evidence>
<gene>
    <name evidence="1" type="ORF">g.57352</name>
</gene>
<accession>A0A1B6IQW2</accession>
<sequence length="161" mass="17678">IEFAEHTTSRFLGQVGDGVALVDFAGPVLDINLLETDPPSLSSVLSLGTHALSFSKGNKRMSIEKLNRSDESQAFKLVMLPEGTFVLQFDDGCIGYDDAGQTLILTACADRHRLLRLSKTSSIWNNMRDLMLQDPGYDFNGQPVLPLKVPPEYTGFSSALR</sequence>